<evidence type="ECO:0000313" key="1">
    <source>
        <dbReference type="EMBL" id="CAH1781242.1"/>
    </source>
</evidence>
<comment type="caution">
    <text evidence="1">The sequence shown here is derived from an EMBL/GenBank/DDBJ whole genome shotgun (WGS) entry which is preliminary data.</text>
</comment>
<protein>
    <submittedName>
        <fullName evidence="1">Uncharacterized protein</fullName>
    </submittedName>
</protein>
<dbReference type="AlphaFoldDB" id="A0A8J1UC91"/>
<organism evidence="1 2">
    <name type="scientific">Owenia fusiformis</name>
    <name type="common">Polychaete worm</name>
    <dbReference type="NCBI Taxonomy" id="6347"/>
    <lineage>
        <taxon>Eukaryota</taxon>
        <taxon>Metazoa</taxon>
        <taxon>Spiralia</taxon>
        <taxon>Lophotrochozoa</taxon>
        <taxon>Annelida</taxon>
        <taxon>Polychaeta</taxon>
        <taxon>Sedentaria</taxon>
        <taxon>Canalipalpata</taxon>
        <taxon>Sabellida</taxon>
        <taxon>Oweniida</taxon>
        <taxon>Oweniidae</taxon>
        <taxon>Owenia</taxon>
    </lineage>
</organism>
<reference evidence="1" key="1">
    <citation type="submission" date="2022-03" db="EMBL/GenBank/DDBJ databases">
        <authorList>
            <person name="Martin C."/>
        </authorList>
    </citation>
    <scope>NUCLEOTIDE SEQUENCE</scope>
</reference>
<gene>
    <name evidence="1" type="ORF">OFUS_LOCUS7840</name>
</gene>
<evidence type="ECO:0000313" key="2">
    <source>
        <dbReference type="Proteomes" id="UP000749559"/>
    </source>
</evidence>
<name>A0A8J1UC91_OWEFU</name>
<proteinExistence type="predicted"/>
<dbReference type="OrthoDB" id="2447511at2759"/>
<accession>A0A8J1UC91</accession>
<keyword evidence="2" id="KW-1185">Reference proteome</keyword>
<sequence>MSKYVYLILMFSFAVLPGYIDAKRGYTEHRIFPNVPDTCEIGCTSKCQRAGVRTPQCTQQCQVNSENTCFPACHYYCINQRGSRAYKTCIDSCSTKKSEGNIYGWCYSGCIIRNGPRSYTSCLNQCKVEPTKGVFEVCYHNCISRNGERYYSTCLPKCYINSQTDMVYGPCYADCTIRNPRGYESCKHECTMRKAEGNVYKTCSNECTVKPEKDVFESCYHDCISKLGERQYGTCLRKCSFTDQTESVYGPCYGKCMIRNPGGYTFCKDTCTLRKPTAIFNPCYSKCMSLAKSWSTSAYQQCLRECDFDSTDASIYGPCYRPCTLASSWDTRRYIGCVNECRVTPSSCGQSSGQCAIYGLCYSKCMRYNRNRGSSNWIHCLSNCAYQDSLRPNEQGFNRCIRSRGEASYSYCLKQNTSA</sequence>
<dbReference type="EMBL" id="CAIIXF020000004">
    <property type="protein sequence ID" value="CAH1781242.1"/>
    <property type="molecule type" value="Genomic_DNA"/>
</dbReference>
<dbReference type="Proteomes" id="UP000749559">
    <property type="component" value="Unassembled WGS sequence"/>
</dbReference>